<evidence type="ECO:0000256" key="1">
    <source>
        <dbReference type="ARBA" id="ARBA00009257"/>
    </source>
</evidence>
<sequence length="1289" mass="146382">MEEASSKLSSGSADGVESADWQLPLCFTKKRHTEEIKSVDAVVNSWRLKERMKTVSVALVMCLNVGVDPPDVLKVQPCARLECWIDPMMMIPQKALEIIGVNLQKQYERWQPRARYKQSLDPTIEEVKKLCVSLRRNAKEERVLFHYNGHGVPKPTVNGEIWVFNRTYTQYIPLSIYDLQTWMGSPSIYVYDCSNAGMIIKLFGQFAEQHEKEDMHNATQSPLFVNSEGSSFKNCIQLGACQIDQTLPMHPDLPADLFTSCLTTPIKMAARWFVMQNMSKHCSKLILDLVDKIPGTLNDRRTMLGELNWVFTAITDTIAWNILPRDTFQTLFRQDLLVASLLRNFLLAERIMRTYDCEPVSSPKLPAMHNHPMWQSWDHILDLCLSQLQRIQEQGDGSFIRTTFFEEQLTAFEIWLDHTSCLPTQQRSPPEQLPIVLQVLLSQAHRLRALDLLGRFLDLGPWAVNLTLSVGIFPYILKLLQSFAVELRPMLAFIWAKIMAVDHTCQTDIVRENGFKYFFQLVEDIRLPEEQRMLGTVVLSRIMQNYKNGQQLGLKNNLVCICLEQLANASAPYKQWLTLCLAQLWSDYDKARWVGVRDIAHEKLYILLEDKVPEVRAAAVFALGTYVSCDKDRTNYAIKVDLNIALTLLNTVAKDMSPMVREEVVIALQWTVITFERYFLEIAMQEQTEKSYGSLYKSPNGSSKTASLSRKESREKLSMQPTSVIVTVVSPQISPGPSISDEMPEETKSDLLRRTNSSSSIVTLDGYQTTSTYNNNHSKLWKGLTALEHDIFPEVAATAQKLTKYIRQKLKNKTDSRASHSLPASPSSKSYLSQGDSPPLSLHDLRTRQRAPSTPFRSNSRTKKIVPNTIVEETTMLSSSSSPPNIESDCEKDSTNITKSLLKSQFFEWVSKNFAHPLSGMNDGGDFESAIYYERDWRYTRNMMLRKEALEEQNKVNNLNCKIEHQIFSSKCKQSPNSLVFYPYDPHVIVATKDYLTVWDYHSSYKLCQWKPDVRSHNLDLSYRLTPHLSAVELINSHDVALVLAGYNDGNIQVWSQCIDGPPKLVTGWHALPICKSPSFESSSMAMQWDQRSCHLICAGDSRVIKIWDIETETKLTALSTGVNASVTTMSMQSKENNIFAAGCKDGSIKVFDKRLPPDEAKIASFIGHHSKILTLRLQDATVVSASAYGDIKTFEFGHNAPQQEFHVNNMQSAAIHSMCNIIACSSINQMLLFYNTEGQLLNSLKLTDWFMSTRYSPLMTTKFHPQKVLLSTGAMDGTIALYSIDPKR</sequence>
<proteinExistence type="inferred from homology"/>
<protein>
    <submittedName>
        <fullName evidence="6">Regulatory-associated protein of mTOR</fullName>
    </submittedName>
</protein>
<dbReference type="PANTHER" id="PTHR12848:SF16">
    <property type="entry name" value="REGULATORY-ASSOCIATED PROTEIN OF MTOR"/>
    <property type="match status" value="1"/>
</dbReference>
<dbReference type="SUPFAM" id="SSF48371">
    <property type="entry name" value="ARM repeat"/>
    <property type="match status" value="1"/>
</dbReference>
<dbReference type="GO" id="GO:0010506">
    <property type="term" value="P:regulation of autophagy"/>
    <property type="evidence" value="ECO:0007669"/>
    <property type="project" value="TreeGrafter"/>
</dbReference>
<evidence type="ECO:0000259" key="5">
    <source>
        <dbReference type="SMART" id="SM01302"/>
    </source>
</evidence>
<feature type="compositionally biased region" description="Polar residues" evidence="4">
    <location>
        <begin position="850"/>
        <end position="859"/>
    </location>
</feature>
<comment type="similarity">
    <text evidence="1">Belongs to the WD repeat RAPTOR family.</text>
</comment>
<name>A0A2S2P9I7_SCHGA</name>
<dbReference type="InterPro" id="IPR036322">
    <property type="entry name" value="WD40_repeat_dom_sf"/>
</dbReference>
<reference evidence="6" key="1">
    <citation type="submission" date="2018-04" db="EMBL/GenBank/DDBJ databases">
        <title>Transcriptome of Schizaphis graminum biotype I.</title>
        <authorList>
            <person name="Scully E.D."/>
            <person name="Geib S.M."/>
            <person name="Palmer N.A."/>
            <person name="Koch K."/>
            <person name="Bradshaw J."/>
            <person name="Heng-Moss T."/>
            <person name="Sarath G."/>
        </authorList>
    </citation>
    <scope>NUCLEOTIDE SEQUENCE</scope>
</reference>
<dbReference type="GO" id="GO:0031931">
    <property type="term" value="C:TORC1 complex"/>
    <property type="evidence" value="ECO:0007669"/>
    <property type="project" value="InterPro"/>
</dbReference>
<dbReference type="Pfam" id="PF14538">
    <property type="entry name" value="Raptor_N"/>
    <property type="match status" value="1"/>
</dbReference>
<dbReference type="InterPro" id="IPR001680">
    <property type="entry name" value="WD40_rpt"/>
</dbReference>
<dbReference type="InterPro" id="IPR004083">
    <property type="entry name" value="Raptor"/>
</dbReference>
<keyword evidence="2" id="KW-0853">WD repeat</keyword>
<dbReference type="SMART" id="SM01302">
    <property type="entry name" value="Raptor_N"/>
    <property type="match status" value="1"/>
</dbReference>
<feature type="region of interest" description="Disordered" evidence="4">
    <location>
        <begin position="812"/>
        <end position="863"/>
    </location>
</feature>
<dbReference type="SUPFAM" id="SSF50978">
    <property type="entry name" value="WD40 repeat-like"/>
    <property type="match status" value="1"/>
</dbReference>
<evidence type="ECO:0000256" key="3">
    <source>
        <dbReference type="ARBA" id="ARBA00022737"/>
    </source>
</evidence>
<gene>
    <name evidence="6" type="primary">Rptor_0</name>
    <name evidence="6" type="ORF">g.93266</name>
</gene>
<organism evidence="6">
    <name type="scientific">Schizaphis graminum</name>
    <name type="common">Green bug aphid</name>
    <dbReference type="NCBI Taxonomy" id="13262"/>
    <lineage>
        <taxon>Eukaryota</taxon>
        <taxon>Metazoa</taxon>
        <taxon>Ecdysozoa</taxon>
        <taxon>Arthropoda</taxon>
        <taxon>Hexapoda</taxon>
        <taxon>Insecta</taxon>
        <taxon>Pterygota</taxon>
        <taxon>Neoptera</taxon>
        <taxon>Paraneoptera</taxon>
        <taxon>Hemiptera</taxon>
        <taxon>Sternorrhyncha</taxon>
        <taxon>Aphidomorpha</taxon>
        <taxon>Aphidoidea</taxon>
        <taxon>Aphididae</taxon>
        <taxon>Aphidini</taxon>
        <taxon>Schizaphis</taxon>
    </lineage>
</organism>
<dbReference type="EMBL" id="GGMR01013466">
    <property type="protein sequence ID" value="MBY26085.1"/>
    <property type="molecule type" value="Transcribed_RNA"/>
</dbReference>
<dbReference type="SMART" id="SM00320">
    <property type="entry name" value="WD40"/>
    <property type="match status" value="7"/>
</dbReference>
<dbReference type="GO" id="GO:0030674">
    <property type="term" value="F:protein-macromolecule adaptor activity"/>
    <property type="evidence" value="ECO:0007669"/>
    <property type="project" value="TreeGrafter"/>
</dbReference>
<dbReference type="Gene3D" id="1.25.10.10">
    <property type="entry name" value="Leucine-rich Repeat Variant"/>
    <property type="match status" value="1"/>
</dbReference>
<dbReference type="InterPro" id="IPR016024">
    <property type="entry name" value="ARM-type_fold"/>
</dbReference>
<dbReference type="InterPro" id="IPR015943">
    <property type="entry name" value="WD40/YVTN_repeat-like_dom_sf"/>
</dbReference>
<feature type="region of interest" description="Disordered" evidence="4">
    <location>
        <begin position="693"/>
        <end position="719"/>
    </location>
</feature>
<dbReference type="InterPro" id="IPR011989">
    <property type="entry name" value="ARM-like"/>
</dbReference>
<dbReference type="GO" id="GO:0030307">
    <property type="term" value="P:positive regulation of cell growth"/>
    <property type="evidence" value="ECO:0007669"/>
    <property type="project" value="TreeGrafter"/>
</dbReference>
<dbReference type="GO" id="GO:0038202">
    <property type="term" value="P:TORC1 signaling"/>
    <property type="evidence" value="ECO:0007669"/>
    <property type="project" value="TreeGrafter"/>
</dbReference>
<evidence type="ECO:0000256" key="2">
    <source>
        <dbReference type="ARBA" id="ARBA00022574"/>
    </source>
</evidence>
<keyword evidence="3" id="KW-0677">Repeat</keyword>
<feature type="domain" description="Raptor N-terminal CASPase-like" evidence="5">
    <location>
        <begin position="51"/>
        <end position="204"/>
    </location>
</feature>
<accession>A0A2S2P9I7</accession>
<evidence type="ECO:0000313" key="6">
    <source>
        <dbReference type="EMBL" id="MBY26085.1"/>
    </source>
</evidence>
<dbReference type="PANTHER" id="PTHR12848">
    <property type="entry name" value="REGULATORY-ASSOCIATED PROTEIN OF MTOR"/>
    <property type="match status" value="1"/>
</dbReference>
<dbReference type="GO" id="GO:0009267">
    <property type="term" value="P:cellular response to starvation"/>
    <property type="evidence" value="ECO:0007669"/>
    <property type="project" value="TreeGrafter"/>
</dbReference>
<feature type="compositionally biased region" description="Low complexity" evidence="4">
    <location>
        <begin position="819"/>
        <end position="833"/>
    </location>
</feature>
<feature type="compositionally biased region" description="Polar residues" evidence="4">
    <location>
        <begin position="697"/>
        <end position="708"/>
    </location>
</feature>
<dbReference type="Pfam" id="PF00400">
    <property type="entry name" value="WD40"/>
    <property type="match status" value="1"/>
</dbReference>
<dbReference type="PRINTS" id="PR01547">
    <property type="entry name" value="YEAST176DUF"/>
</dbReference>
<feature type="region of interest" description="Disordered" evidence="4">
    <location>
        <begin position="733"/>
        <end position="753"/>
    </location>
</feature>
<dbReference type="Gene3D" id="2.130.10.10">
    <property type="entry name" value="YVTN repeat-like/Quinoprotein amine dehydrogenase"/>
    <property type="match status" value="1"/>
</dbReference>
<dbReference type="FunFam" id="1.25.10.10:FF:000276">
    <property type="entry name" value="Regulatory-associated protein of mTOR isoform 1"/>
    <property type="match status" value="1"/>
</dbReference>
<dbReference type="GO" id="GO:0005737">
    <property type="term" value="C:cytoplasm"/>
    <property type="evidence" value="ECO:0007669"/>
    <property type="project" value="TreeGrafter"/>
</dbReference>
<dbReference type="GO" id="GO:0071230">
    <property type="term" value="P:cellular response to amino acid stimulus"/>
    <property type="evidence" value="ECO:0007669"/>
    <property type="project" value="TreeGrafter"/>
</dbReference>
<dbReference type="InterPro" id="IPR029347">
    <property type="entry name" value="Raptor_N"/>
</dbReference>
<evidence type="ECO:0000256" key="4">
    <source>
        <dbReference type="SAM" id="MobiDB-lite"/>
    </source>
</evidence>